<dbReference type="GO" id="GO:0000156">
    <property type="term" value="F:phosphorelay response regulator activity"/>
    <property type="evidence" value="ECO:0007669"/>
    <property type="project" value="TreeGrafter"/>
</dbReference>
<dbReference type="InterPro" id="IPR007492">
    <property type="entry name" value="LytTR_DNA-bd_dom"/>
</dbReference>
<evidence type="ECO:0000256" key="1">
    <source>
        <dbReference type="PROSITE-ProRule" id="PRU00169"/>
    </source>
</evidence>
<comment type="caution">
    <text evidence="4">The sequence shown here is derived from an EMBL/GenBank/DDBJ whole genome shotgun (WGS) entry which is preliminary data.</text>
</comment>
<sequence>MTINCLLVDDEPPALDVIESYIDLIDGLTVVGTCTNAVQAFSRLQETPVDLMFLDIKMPKLLGTDFLRSLRQPPKVIFTTAYRDYALDGYELDVVDYLLKPISFERFLRAVSKVMKAEPLPLATNPTASLPGTLADASSALTPVNSFLYFRADRKMVKVFTHDICYVESLKDYVRIVTTTARPLLVKQSISSLETMLPDSAFARIHRSFIVAIGKITAYTPTHVEVAGQELPIGRLYQKDIGRALEKSPDRLDYQ</sequence>
<organism evidence="4 5">
    <name type="scientific">Fibrella rubiginis</name>
    <dbReference type="NCBI Taxonomy" id="2817060"/>
    <lineage>
        <taxon>Bacteria</taxon>
        <taxon>Pseudomonadati</taxon>
        <taxon>Bacteroidota</taxon>
        <taxon>Cytophagia</taxon>
        <taxon>Cytophagales</taxon>
        <taxon>Spirosomataceae</taxon>
        <taxon>Fibrella</taxon>
    </lineage>
</organism>
<dbReference type="GO" id="GO:0003677">
    <property type="term" value="F:DNA binding"/>
    <property type="evidence" value="ECO:0007669"/>
    <property type="project" value="InterPro"/>
</dbReference>
<dbReference type="Gene3D" id="2.40.50.1020">
    <property type="entry name" value="LytTr DNA-binding domain"/>
    <property type="match status" value="1"/>
</dbReference>
<dbReference type="AlphaFoldDB" id="A0A939K230"/>
<feature type="domain" description="Response regulatory" evidence="2">
    <location>
        <begin position="4"/>
        <end position="115"/>
    </location>
</feature>
<accession>A0A939K230</accession>
<reference evidence="4" key="1">
    <citation type="submission" date="2021-03" db="EMBL/GenBank/DDBJ databases">
        <title>Fibrella sp. HMF5335 genome sequencing and assembly.</title>
        <authorList>
            <person name="Kang H."/>
            <person name="Kim H."/>
            <person name="Bae S."/>
            <person name="Joh K."/>
        </authorList>
    </citation>
    <scope>NUCLEOTIDE SEQUENCE</scope>
    <source>
        <strain evidence="4">HMF5335</strain>
    </source>
</reference>
<dbReference type="PROSITE" id="PS50930">
    <property type="entry name" value="HTH_LYTTR"/>
    <property type="match status" value="1"/>
</dbReference>
<keyword evidence="1" id="KW-0597">Phosphoprotein</keyword>
<dbReference type="PROSITE" id="PS50110">
    <property type="entry name" value="RESPONSE_REGULATORY"/>
    <property type="match status" value="1"/>
</dbReference>
<dbReference type="PANTHER" id="PTHR45526">
    <property type="entry name" value="TRANSCRIPTIONAL REGULATORY PROTEIN DPIA"/>
    <property type="match status" value="1"/>
</dbReference>
<protein>
    <submittedName>
        <fullName evidence="4">Response regulator transcription factor</fullName>
    </submittedName>
</protein>
<proteinExistence type="predicted"/>
<name>A0A939K230_9BACT</name>
<dbReference type="EMBL" id="JAFMYV010000002">
    <property type="protein sequence ID" value="MBO0935874.1"/>
    <property type="molecule type" value="Genomic_DNA"/>
</dbReference>
<dbReference type="Gene3D" id="3.40.50.2300">
    <property type="match status" value="1"/>
</dbReference>
<dbReference type="PANTHER" id="PTHR45526:SF1">
    <property type="entry name" value="TRANSCRIPTIONAL REGULATORY PROTEIN DCUR-RELATED"/>
    <property type="match status" value="1"/>
</dbReference>
<keyword evidence="5" id="KW-1185">Reference proteome</keyword>
<dbReference type="Pfam" id="PF00072">
    <property type="entry name" value="Response_reg"/>
    <property type="match status" value="1"/>
</dbReference>
<dbReference type="InterPro" id="IPR011006">
    <property type="entry name" value="CheY-like_superfamily"/>
</dbReference>
<feature type="modified residue" description="4-aspartylphosphate" evidence="1">
    <location>
        <position position="55"/>
    </location>
</feature>
<evidence type="ECO:0000259" key="2">
    <source>
        <dbReference type="PROSITE" id="PS50110"/>
    </source>
</evidence>
<dbReference type="SUPFAM" id="SSF52172">
    <property type="entry name" value="CheY-like"/>
    <property type="match status" value="1"/>
</dbReference>
<evidence type="ECO:0000313" key="5">
    <source>
        <dbReference type="Proteomes" id="UP000664034"/>
    </source>
</evidence>
<dbReference type="SMART" id="SM00448">
    <property type="entry name" value="REC"/>
    <property type="match status" value="1"/>
</dbReference>
<evidence type="ECO:0000259" key="3">
    <source>
        <dbReference type="PROSITE" id="PS50930"/>
    </source>
</evidence>
<dbReference type="RefSeq" id="WP_207363435.1">
    <property type="nucleotide sequence ID" value="NZ_JAFMYV010000002.1"/>
</dbReference>
<dbReference type="SMART" id="SM00850">
    <property type="entry name" value="LytTR"/>
    <property type="match status" value="1"/>
</dbReference>
<dbReference type="InterPro" id="IPR051271">
    <property type="entry name" value="2C-system_Tx_regulators"/>
</dbReference>
<gene>
    <name evidence="4" type="ORF">J2I47_04875</name>
</gene>
<dbReference type="Pfam" id="PF04397">
    <property type="entry name" value="LytTR"/>
    <property type="match status" value="1"/>
</dbReference>
<dbReference type="InterPro" id="IPR001789">
    <property type="entry name" value="Sig_transdc_resp-reg_receiver"/>
</dbReference>
<evidence type="ECO:0000313" key="4">
    <source>
        <dbReference type="EMBL" id="MBO0935874.1"/>
    </source>
</evidence>
<feature type="domain" description="HTH LytTR-type" evidence="3">
    <location>
        <begin position="148"/>
        <end position="247"/>
    </location>
</feature>
<dbReference type="Proteomes" id="UP000664034">
    <property type="component" value="Unassembled WGS sequence"/>
</dbReference>